<keyword evidence="1" id="KW-0285">Flavoprotein</keyword>
<evidence type="ECO:0000256" key="4">
    <source>
        <dbReference type="ARBA" id="ARBA00022857"/>
    </source>
</evidence>
<dbReference type="GO" id="GO:0016853">
    <property type="term" value="F:isomerase activity"/>
    <property type="evidence" value="ECO:0007669"/>
    <property type="project" value="UniProtKB-KW"/>
</dbReference>
<dbReference type="Gene3D" id="3.50.50.60">
    <property type="entry name" value="FAD/NAD(P)-binding domain"/>
    <property type="match status" value="2"/>
</dbReference>
<sequence length="528" mass="59751">MVQSYKKKHSLAESYDTIIIGSGMGGLTTAALLAKKGQKVLVLERHYTAGGFTHVFKRKGYEWDVGIHYVGSMEKETSILKKIFDHITDEQLKWQDMGEVYDRIVIGDKTYDYVKGVRNWTEKMIGYFPEEENAIHAYVALIFKVSATSRNFFVEKTLSPIWSKLIGWFLRKPYLEHARKSTHEVLSALTKNQELIKVLAGQYGDYGLPPKQSSFAMHASLVRHYFSGGFFPIGGSSQIVETIAPVLERLGSTILISAEVDQVLIENNTAVGVRMKDGKTFRAKTIISNAGLHTTYNTLLPAATVQQHQLQQQLNKVNHSVAHACLYIGLNGSPEELQLPKANYWLYPDQLSHDECVENYLNDHSEPLPVVYISFPAAKDPDWNNRYPGKSTIDIITLVPYETFADWDGKRWKKRGEEYEALKESIAQRLLKILYEKEPQLKGKVDYYELSSPLTTKHFVNYEKGELYGLEHTSERFEQKFLRPRTPIKNFYLTGQDIATAGIGGAAFAGLLTASTITGDNIAKELMQ</sequence>
<keyword evidence="3" id="KW-0274">FAD</keyword>
<evidence type="ECO:0000256" key="1">
    <source>
        <dbReference type="ARBA" id="ARBA00022630"/>
    </source>
</evidence>
<reference evidence="7" key="1">
    <citation type="submission" date="2020-01" db="EMBL/GenBank/DDBJ databases">
        <authorList>
            <person name="Meier V. D."/>
            <person name="Meier V D."/>
        </authorList>
    </citation>
    <scope>NUCLEOTIDE SEQUENCE</scope>
    <source>
        <strain evidence="7">HLG_WM_MAG_10</strain>
    </source>
</reference>
<dbReference type="InterPro" id="IPR002937">
    <property type="entry name" value="Amino_oxidase"/>
</dbReference>
<accession>A0A6S6U477</accession>
<gene>
    <name evidence="7" type="ORF">HELGO_WM47778</name>
</gene>
<protein>
    <submittedName>
        <fullName evidence="7">Carotenoid cis-trans isomerase (EC)</fullName>
        <ecNumber evidence="7">5.2.-.-</ecNumber>
    </submittedName>
</protein>
<feature type="domain" description="Amine oxidase" evidence="6">
    <location>
        <begin position="24"/>
        <end position="517"/>
    </location>
</feature>
<keyword evidence="4" id="KW-0521">NADP</keyword>
<evidence type="ECO:0000256" key="2">
    <source>
        <dbReference type="ARBA" id="ARBA00022729"/>
    </source>
</evidence>
<evidence type="ECO:0000313" key="7">
    <source>
        <dbReference type="EMBL" id="CAA6824070.1"/>
    </source>
</evidence>
<dbReference type="AlphaFoldDB" id="A0A6S6U477"/>
<organism evidence="7">
    <name type="scientific">uncultured Aureispira sp</name>
    <dbReference type="NCBI Taxonomy" id="1331704"/>
    <lineage>
        <taxon>Bacteria</taxon>
        <taxon>Pseudomonadati</taxon>
        <taxon>Bacteroidota</taxon>
        <taxon>Saprospiria</taxon>
        <taxon>Saprospirales</taxon>
        <taxon>Saprospiraceae</taxon>
        <taxon>Aureispira</taxon>
        <taxon>environmental samples</taxon>
    </lineage>
</organism>
<dbReference type="InterPro" id="IPR036188">
    <property type="entry name" value="FAD/NAD-bd_sf"/>
</dbReference>
<dbReference type="GO" id="GO:0016491">
    <property type="term" value="F:oxidoreductase activity"/>
    <property type="evidence" value="ECO:0007669"/>
    <property type="project" value="InterPro"/>
</dbReference>
<evidence type="ECO:0000256" key="5">
    <source>
        <dbReference type="ARBA" id="ARBA00023027"/>
    </source>
</evidence>
<evidence type="ECO:0000259" key="6">
    <source>
        <dbReference type="Pfam" id="PF01593"/>
    </source>
</evidence>
<dbReference type="PANTHER" id="PTHR46091:SF3">
    <property type="entry name" value="AMINE OXIDASE DOMAIN-CONTAINING PROTEIN"/>
    <property type="match status" value="1"/>
</dbReference>
<dbReference type="SUPFAM" id="SSF51905">
    <property type="entry name" value="FAD/NAD(P)-binding domain"/>
    <property type="match status" value="1"/>
</dbReference>
<keyword evidence="5" id="KW-0520">NAD</keyword>
<dbReference type="EMBL" id="CACVAQ010000338">
    <property type="protein sequence ID" value="CAA6824070.1"/>
    <property type="molecule type" value="Genomic_DNA"/>
</dbReference>
<dbReference type="PANTHER" id="PTHR46091">
    <property type="entry name" value="BLR7054 PROTEIN"/>
    <property type="match status" value="1"/>
</dbReference>
<dbReference type="EC" id="5.2.-.-" evidence="7"/>
<keyword evidence="2" id="KW-0732">Signal</keyword>
<keyword evidence="7" id="KW-0413">Isomerase</keyword>
<dbReference type="InterPro" id="IPR052206">
    <property type="entry name" value="Retinol_saturase"/>
</dbReference>
<dbReference type="Pfam" id="PF01593">
    <property type="entry name" value="Amino_oxidase"/>
    <property type="match status" value="1"/>
</dbReference>
<evidence type="ECO:0000256" key="3">
    <source>
        <dbReference type="ARBA" id="ARBA00022827"/>
    </source>
</evidence>
<proteinExistence type="predicted"/>
<name>A0A6S6U477_9BACT</name>